<dbReference type="Pfam" id="PF01636">
    <property type="entry name" value="APH"/>
    <property type="match status" value="1"/>
</dbReference>
<dbReference type="PANTHER" id="PTHR33540:SF1">
    <property type="entry name" value="N-ACETYLMURAMATE_N-ACETYLGLUCOSAMINE KINASE"/>
    <property type="match status" value="1"/>
</dbReference>
<reference evidence="4 5" key="1">
    <citation type="submission" date="2018-05" db="EMBL/GenBank/DDBJ databases">
        <title>Freshwater and sediment microbial communities from various areas in North America, analyzing microbe dynamics in response to fracking.</title>
        <authorList>
            <person name="Lamendella R."/>
        </authorList>
    </citation>
    <scope>NUCLEOTIDE SEQUENCE [LARGE SCALE GENOMIC DNA]</scope>
    <source>
        <strain evidence="4 5">125B1</strain>
    </source>
</reference>
<proteinExistence type="predicted"/>
<dbReference type="SUPFAM" id="SSF56112">
    <property type="entry name" value="Protein kinase-like (PK-like)"/>
    <property type="match status" value="1"/>
</dbReference>
<evidence type="ECO:0000259" key="3">
    <source>
        <dbReference type="Pfam" id="PF01636"/>
    </source>
</evidence>
<sequence>MENQREIALQAWCESITGHAQRRLQPVSGDASFRRYFRTSDGQRSLIAVDAPPPQESLQPFMAIAASYAAAGVTVPEVIAANQEQGFMLLSDLGSTLLLSELTETNMSVWYQRALQDLMALMPVTSTELGPLPCYDEALLRRELALFHDWLVTEHLQLKLSREEQLLWQEFCDSLVTNALEQPQVGVHRDFHARNIMVVGPQHLAYIDFQDAVVGPITYDAVSLLRDCYVRWPLAQVRELSQYLYLHLQQQGLISQQVSAAQWQRWFDLMGLQRHTKAAGIFARLYHRDGKAGYLADIPRTVGYLHDIAGLYPEFSEYQRWLARAIQPALQELSA</sequence>
<keyword evidence="2" id="KW-0067">ATP-binding</keyword>
<organism evidence="4 5">
    <name type="scientific">Pseudidiomarina maritima</name>
    <dbReference type="NCBI Taxonomy" id="519453"/>
    <lineage>
        <taxon>Bacteria</taxon>
        <taxon>Pseudomonadati</taxon>
        <taxon>Pseudomonadota</taxon>
        <taxon>Gammaproteobacteria</taxon>
        <taxon>Alteromonadales</taxon>
        <taxon>Idiomarinaceae</taxon>
        <taxon>Pseudidiomarina</taxon>
    </lineage>
</organism>
<dbReference type="Gene3D" id="3.30.200.20">
    <property type="entry name" value="Phosphorylase Kinase, domain 1"/>
    <property type="match status" value="1"/>
</dbReference>
<accession>A0A317Q7X1</accession>
<name>A0A317Q7X1_9GAMM</name>
<dbReference type="AlphaFoldDB" id="A0A317Q7X1"/>
<dbReference type="OrthoDB" id="9809275at2"/>
<keyword evidence="5" id="KW-1185">Reference proteome</keyword>
<dbReference type="InterPro" id="IPR002575">
    <property type="entry name" value="Aminoglycoside_PTrfase"/>
</dbReference>
<gene>
    <name evidence="4" type="ORF">DET45_10686</name>
</gene>
<protein>
    <recommendedName>
        <fullName evidence="3">Aminoglycoside phosphotransferase domain-containing protein</fullName>
    </recommendedName>
</protein>
<keyword evidence="1" id="KW-0547">Nucleotide-binding</keyword>
<dbReference type="RefSeq" id="WP_110075869.1">
    <property type="nucleotide sequence ID" value="NZ_QGTT01000006.1"/>
</dbReference>
<dbReference type="EMBL" id="QGTT01000006">
    <property type="protein sequence ID" value="PWW13372.1"/>
    <property type="molecule type" value="Genomic_DNA"/>
</dbReference>
<evidence type="ECO:0000313" key="5">
    <source>
        <dbReference type="Proteomes" id="UP000246964"/>
    </source>
</evidence>
<evidence type="ECO:0000256" key="1">
    <source>
        <dbReference type="ARBA" id="ARBA00022741"/>
    </source>
</evidence>
<dbReference type="GO" id="GO:0005524">
    <property type="term" value="F:ATP binding"/>
    <property type="evidence" value="ECO:0007669"/>
    <property type="project" value="UniProtKB-KW"/>
</dbReference>
<dbReference type="InterPro" id="IPR011009">
    <property type="entry name" value="Kinase-like_dom_sf"/>
</dbReference>
<evidence type="ECO:0000313" key="4">
    <source>
        <dbReference type="EMBL" id="PWW13372.1"/>
    </source>
</evidence>
<comment type="caution">
    <text evidence="4">The sequence shown here is derived from an EMBL/GenBank/DDBJ whole genome shotgun (WGS) entry which is preliminary data.</text>
</comment>
<dbReference type="PANTHER" id="PTHR33540">
    <property type="entry name" value="TRNA THREONYLCARBAMOYLADENOSINE BIOSYNTHESIS PROTEIN TSAE"/>
    <property type="match status" value="1"/>
</dbReference>
<evidence type="ECO:0000256" key="2">
    <source>
        <dbReference type="ARBA" id="ARBA00022840"/>
    </source>
</evidence>
<dbReference type="Proteomes" id="UP000246964">
    <property type="component" value="Unassembled WGS sequence"/>
</dbReference>
<feature type="domain" description="Aminoglycoside phosphotransferase" evidence="3">
    <location>
        <begin position="24"/>
        <end position="239"/>
    </location>
</feature>
<dbReference type="Gene3D" id="3.90.1200.10">
    <property type="match status" value="1"/>
</dbReference>